<dbReference type="GO" id="GO:0046872">
    <property type="term" value="F:metal ion binding"/>
    <property type="evidence" value="ECO:0007669"/>
    <property type="project" value="UniProtKB-KW"/>
</dbReference>
<dbReference type="GO" id="GO:0004722">
    <property type="term" value="F:protein serine/threonine phosphatase activity"/>
    <property type="evidence" value="ECO:0007669"/>
    <property type="project" value="UniProtKB-EC"/>
</dbReference>
<keyword evidence="4" id="KW-0479">Metal-binding</keyword>
<dbReference type="Proteomes" id="UP000594261">
    <property type="component" value="Chromosome 12"/>
</dbReference>
<sequence>MEQPSGHPILKSESDASEVHRGERVDTRLSLRTGGSSWSAISSSETPFRKRHLVLEEVLGENPMPIFGSISIQGLADRMEDTVVVQENFCDQPDIAGGKPLHFFAVYDGHGGSHVSTLCKNLMHQIIAEELKNTWSTRGSKDDWADLVRAAIEKSFLRMDYVALNLCICGKKGPYCRYCCKPQEYAMVGSTAAVAILTPNRIVVANCGDSRAVLCRAGKPIPLSVDHKPDRPEELVRIKNAGGHIVYRDGFRVNGILDMSRSLGGWEKTSILTRIQFSNSLIAIGARMLLVVWRGLDRVEETGRGVPIMELASCNGRHTKTREISSGRANIGQEELYFEDLETGKENTMVDGVGYIVAGKT</sequence>
<dbReference type="InterPro" id="IPR015655">
    <property type="entry name" value="PP2C"/>
</dbReference>
<accession>A0A7N2RF17</accession>
<dbReference type="Gene3D" id="3.60.40.10">
    <property type="entry name" value="PPM-type phosphatase domain"/>
    <property type="match status" value="1"/>
</dbReference>
<evidence type="ECO:0000259" key="11">
    <source>
        <dbReference type="PROSITE" id="PS51746"/>
    </source>
</evidence>
<dbReference type="EMBL" id="LRBV02000012">
    <property type="status" value="NOT_ANNOTATED_CDS"/>
    <property type="molecule type" value="Genomic_DNA"/>
</dbReference>
<evidence type="ECO:0000256" key="1">
    <source>
        <dbReference type="ARBA" id="ARBA00001936"/>
    </source>
</evidence>
<comment type="similarity">
    <text evidence="9">Belongs to the PP2C family.</text>
</comment>
<evidence type="ECO:0000256" key="10">
    <source>
        <dbReference type="SAM" id="MobiDB-lite"/>
    </source>
</evidence>
<dbReference type="InterPro" id="IPR000222">
    <property type="entry name" value="PP2C_BS"/>
</dbReference>
<dbReference type="SMART" id="SM00332">
    <property type="entry name" value="PP2Cc"/>
    <property type="match status" value="1"/>
</dbReference>
<dbReference type="InterPro" id="IPR036457">
    <property type="entry name" value="PPM-type-like_dom_sf"/>
</dbReference>
<dbReference type="EC" id="3.1.3.16" evidence="3"/>
<reference evidence="12" key="2">
    <citation type="submission" date="2021-01" db="UniProtKB">
        <authorList>
            <consortium name="EnsemblPlants"/>
        </authorList>
    </citation>
    <scope>IDENTIFICATION</scope>
</reference>
<protein>
    <recommendedName>
        <fullName evidence="3">protein-serine/threonine phosphatase</fullName>
        <ecNumber evidence="3">3.1.3.16</ecNumber>
    </recommendedName>
</protein>
<keyword evidence="5 9" id="KW-0378">Hydrolase</keyword>
<dbReference type="PROSITE" id="PS01032">
    <property type="entry name" value="PPM_1"/>
    <property type="match status" value="1"/>
</dbReference>
<keyword evidence="7 9" id="KW-0904">Protein phosphatase</keyword>
<evidence type="ECO:0000313" key="12">
    <source>
        <dbReference type="EnsemblPlants" id="QL12p039099:mrna"/>
    </source>
</evidence>
<feature type="compositionally biased region" description="Basic and acidic residues" evidence="10">
    <location>
        <begin position="10"/>
        <end position="28"/>
    </location>
</feature>
<evidence type="ECO:0000256" key="2">
    <source>
        <dbReference type="ARBA" id="ARBA00001946"/>
    </source>
</evidence>
<dbReference type="InParanoid" id="A0A7N2RF17"/>
<dbReference type="CDD" id="cd00143">
    <property type="entry name" value="PP2Cc"/>
    <property type="match status" value="1"/>
</dbReference>
<keyword evidence="6" id="KW-0460">Magnesium</keyword>
<reference evidence="12 13" key="1">
    <citation type="journal article" date="2016" name="G3 (Bethesda)">
        <title>First Draft Assembly and Annotation of the Genome of a California Endemic Oak Quercus lobata Nee (Fagaceae).</title>
        <authorList>
            <person name="Sork V.L."/>
            <person name="Fitz-Gibbon S.T."/>
            <person name="Puiu D."/>
            <person name="Crepeau M."/>
            <person name="Gugger P.F."/>
            <person name="Sherman R."/>
            <person name="Stevens K."/>
            <person name="Langley C.H."/>
            <person name="Pellegrini M."/>
            <person name="Salzberg S.L."/>
        </authorList>
    </citation>
    <scope>NUCLEOTIDE SEQUENCE [LARGE SCALE GENOMIC DNA]</scope>
    <source>
        <strain evidence="12 13">cv. SW786</strain>
    </source>
</reference>
<dbReference type="InterPro" id="IPR001932">
    <property type="entry name" value="PPM-type_phosphatase-like_dom"/>
</dbReference>
<evidence type="ECO:0000256" key="5">
    <source>
        <dbReference type="ARBA" id="ARBA00022801"/>
    </source>
</evidence>
<dbReference type="AlphaFoldDB" id="A0A7N2RF17"/>
<name>A0A7N2RF17_QUELO</name>
<proteinExistence type="inferred from homology"/>
<dbReference type="Pfam" id="PF00481">
    <property type="entry name" value="PP2C"/>
    <property type="match status" value="1"/>
</dbReference>
<organism evidence="12 13">
    <name type="scientific">Quercus lobata</name>
    <name type="common">Valley oak</name>
    <dbReference type="NCBI Taxonomy" id="97700"/>
    <lineage>
        <taxon>Eukaryota</taxon>
        <taxon>Viridiplantae</taxon>
        <taxon>Streptophyta</taxon>
        <taxon>Embryophyta</taxon>
        <taxon>Tracheophyta</taxon>
        <taxon>Spermatophyta</taxon>
        <taxon>Magnoliopsida</taxon>
        <taxon>eudicotyledons</taxon>
        <taxon>Gunneridae</taxon>
        <taxon>Pentapetalae</taxon>
        <taxon>rosids</taxon>
        <taxon>fabids</taxon>
        <taxon>Fagales</taxon>
        <taxon>Fagaceae</taxon>
        <taxon>Quercus</taxon>
    </lineage>
</organism>
<dbReference type="PANTHER" id="PTHR47992">
    <property type="entry name" value="PROTEIN PHOSPHATASE"/>
    <property type="match status" value="1"/>
</dbReference>
<feature type="region of interest" description="Disordered" evidence="10">
    <location>
        <begin position="1"/>
        <end position="28"/>
    </location>
</feature>
<comment type="cofactor">
    <cofactor evidence="2">
        <name>Mg(2+)</name>
        <dbReference type="ChEBI" id="CHEBI:18420"/>
    </cofactor>
</comment>
<dbReference type="SUPFAM" id="SSF81606">
    <property type="entry name" value="PP2C-like"/>
    <property type="match status" value="1"/>
</dbReference>
<evidence type="ECO:0000313" key="13">
    <source>
        <dbReference type="Proteomes" id="UP000594261"/>
    </source>
</evidence>
<evidence type="ECO:0000256" key="7">
    <source>
        <dbReference type="ARBA" id="ARBA00022912"/>
    </source>
</evidence>
<evidence type="ECO:0000256" key="6">
    <source>
        <dbReference type="ARBA" id="ARBA00022842"/>
    </source>
</evidence>
<dbReference type="PROSITE" id="PS51746">
    <property type="entry name" value="PPM_2"/>
    <property type="match status" value="1"/>
</dbReference>
<feature type="domain" description="PPM-type phosphatase" evidence="11">
    <location>
        <begin position="66"/>
        <end position="361"/>
    </location>
</feature>
<keyword evidence="8" id="KW-0464">Manganese</keyword>
<evidence type="ECO:0000256" key="8">
    <source>
        <dbReference type="ARBA" id="ARBA00023211"/>
    </source>
</evidence>
<keyword evidence="13" id="KW-1185">Reference proteome</keyword>
<dbReference type="Gramene" id="QL12p039099:mrna">
    <property type="protein sequence ID" value="QL12p039099:mrna"/>
    <property type="gene ID" value="QL12p039099"/>
</dbReference>
<evidence type="ECO:0000256" key="9">
    <source>
        <dbReference type="RuleBase" id="RU003465"/>
    </source>
</evidence>
<evidence type="ECO:0000256" key="4">
    <source>
        <dbReference type="ARBA" id="ARBA00022723"/>
    </source>
</evidence>
<comment type="cofactor">
    <cofactor evidence="1">
        <name>Mn(2+)</name>
        <dbReference type="ChEBI" id="CHEBI:29035"/>
    </cofactor>
</comment>
<dbReference type="EnsemblPlants" id="QL12p039099:mrna">
    <property type="protein sequence ID" value="QL12p039099:mrna"/>
    <property type="gene ID" value="QL12p039099"/>
</dbReference>
<evidence type="ECO:0000256" key="3">
    <source>
        <dbReference type="ARBA" id="ARBA00013081"/>
    </source>
</evidence>